<dbReference type="AlphaFoldDB" id="A0A2B4RXC4"/>
<dbReference type="Pfam" id="PF00630">
    <property type="entry name" value="Filamin"/>
    <property type="match status" value="1"/>
</dbReference>
<dbReference type="InterPro" id="IPR050951">
    <property type="entry name" value="Retrovirus_Pol_polyprotein"/>
</dbReference>
<dbReference type="SUPFAM" id="SSF56672">
    <property type="entry name" value="DNA/RNA polymerases"/>
    <property type="match status" value="1"/>
</dbReference>
<keyword evidence="3" id="KW-0863">Zinc-finger</keyword>
<dbReference type="CDD" id="cd09274">
    <property type="entry name" value="RNase_HI_RT_Ty3"/>
    <property type="match status" value="1"/>
</dbReference>
<sequence>MPFGISTAPEEFQRRQHEAVEGLPGVISVYDDILIYGKGDTEHEAVVDHDKNTRALMERCKEQNITLNKKDNKILLKKPEVLFLGHLLTANGVQETEWCWLEAHDKVFQEIKLLLTNSPVLRSYNPEEELTLQCDASDKGLGAALLQQGQPVAFASRALTACEMGYAPIEKEVLALFYGMERFHYYTYGRKVVVNSDHKPLESIIRKPLHMAPKRLQRMLLRLHEYDITLKYLKETEMFLADTLSSTYLTDEAPSAFTEELTMINATDFGYLTALRLEDIAEHSKKDPVLVGLERMICSGCQQYHTLLQQMNQAVSFADNMVKRSSNTDVMQNKGTLKQRFEELRAINPEVPLHQNTVYMRFTADSTAGLILGSIQTEKEDAKKSTLQGIDQPKRAGVEAELLLSPKTSSGEMCDLQSEQIEFLVESADDVSIIITSVNKNENGTFLLKFIPIVPGTYNLEVKMYGEKLPICPVNLLVKECELVLDGELDLKLFRGDTLHAPMGITVNMKGAIAVTDLFDHSVYLFDNQGDFLQKIGCEGTYDGHFNFPTDVIFIDDDEILVSDQNNHRIQRFSSQTGTFIRSFGKHGSGKGQFNRPFGLFMDDQEQIVVTDVGNKKIHVLTKDGESIFTFGDNGPEELSNPLSCVRYKDKFFVSDMEDHSIKVFDITGQFLYKFGSQGTANGQFMAPFGLHIDRFNCLLVCDRNNARVQKFSLDGRFLGKSTSKLGNVNFATEMPDGRILVTSVNSKKLHVLRTK</sequence>
<gene>
    <name evidence="8" type="primary">Trim71</name>
    <name evidence="8" type="ORF">AWC38_SpisGene14608</name>
</gene>
<keyword evidence="2" id="KW-0677">Repeat</keyword>
<evidence type="ECO:0000313" key="8">
    <source>
        <dbReference type="EMBL" id="PFX20905.1"/>
    </source>
</evidence>
<proteinExistence type="predicted"/>
<dbReference type="InterPro" id="IPR011042">
    <property type="entry name" value="6-blade_b-propeller_TolB-like"/>
</dbReference>
<dbReference type="Pfam" id="PF01436">
    <property type="entry name" value="NHL"/>
    <property type="match status" value="1"/>
</dbReference>
<evidence type="ECO:0000256" key="3">
    <source>
        <dbReference type="ARBA" id="ARBA00022771"/>
    </source>
</evidence>
<keyword evidence="1" id="KW-0479">Metal-binding</keyword>
<dbReference type="GO" id="GO:0008270">
    <property type="term" value="F:zinc ion binding"/>
    <property type="evidence" value="ECO:0007669"/>
    <property type="project" value="UniProtKB-KW"/>
</dbReference>
<dbReference type="Gene3D" id="2.60.40.10">
    <property type="entry name" value="Immunoglobulins"/>
    <property type="match status" value="1"/>
</dbReference>
<dbReference type="SUPFAM" id="SSF81296">
    <property type="entry name" value="E set domains"/>
    <property type="match status" value="1"/>
</dbReference>
<dbReference type="PANTHER" id="PTHR37984:SF8">
    <property type="entry name" value="CCHC-TYPE DOMAIN-CONTAINING PROTEIN"/>
    <property type="match status" value="1"/>
</dbReference>
<dbReference type="InterPro" id="IPR001258">
    <property type="entry name" value="NHL_repeat"/>
</dbReference>
<keyword evidence="9" id="KW-1185">Reference proteome</keyword>
<dbReference type="Pfam" id="PF17919">
    <property type="entry name" value="RT_RNaseH_2"/>
    <property type="match status" value="1"/>
</dbReference>
<evidence type="ECO:0000256" key="2">
    <source>
        <dbReference type="ARBA" id="ARBA00022737"/>
    </source>
</evidence>
<evidence type="ECO:0000259" key="7">
    <source>
        <dbReference type="Pfam" id="PF17919"/>
    </source>
</evidence>
<organism evidence="8 9">
    <name type="scientific">Stylophora pistillata</name>
    <name type="common">Smooth cauliflower coral</name>
    <dbReference type="NCBI Taxonomy" id="50429"/>
    <lineage>
        <taxon>Eukaryota</taxon>
        <taxon>Metazoa</taxon>
        <taxon>Cnidaria</taxon>
        <taxon>Anthozoa</taxon>
        <taxon>Hexacorallia</taxon>
        <taxon>Scleractinia</taxon>
        <taxon>Astrocoeniina</taxon>
        <taxon>Pocilloporidae</taxon>
        <taxon>Stylophora</taxon>
    </lineage>
</organism>
<dbReference type="InterPro" id="IPR014756">
    <property type="entry name" value="Ig_E-set"/>
</dbReference>
<evidence type="ECO:0000256" key="4">
    <source>
        <dbReference type="ARBA" id="ARBA00022833"/>
    </source>
</evidence>
<comment type="caution">
    <text evidence="8">The sequence shown here is derived from an EMBL/GenBank/DDBJ whole genome shotgun (WGS) entry which is preliminary data.</text>
</comment>
<dbReference type="OrthoDB" id="654191at2759"/>
<protein>
    <submittedName>
        <fullName evidence="8">E3 ubiquitin-protein ligase TRIM71</fullName>
    </submittedName>
</protein>
<evidence type="ECO:0000313" key="9">
    <source>
        <dbReference type="Proteomes" id="UP000225706"/>
    </source>
</evidence>
<accession>A0A2B4RXC4</accession>
<feature type="repeat" description="Filamin" evidence="5">
    <location>
        <begin position="377"/>
        <end position="478"/>
    </location>
</feature>
<dbReference type="PROSITE" id="PS51125">
    <property type="entry name" value="NHL"/>
    <property type="match status" value="3"/>
</dbReference>
<dbReference type="InterPro" id="IPR013783">
    <property type="entry name" value="Ig-like_fold"/>
</dbReference>
<feature type="domain" description="Reverse transcriptase/retrotransposon-derived protein RNase H-like" evidence="7">
    <location>
        <begin position="100"/>
        <end position="194"/>
    </location>
</feature>
<dbReference type="InterPro" id="IPR017868">
    <property type="entry name" value="Filamin/ABP280_repeat-like"/>
</dbReference>
<dbReference type="PANTHER" id="PTHR37984">
    <property type="entry name" value="PROTEIN CBG26694"/>
    <property type="match status" value="1"/>
</dbReference>
<feature type="repeat" description="NHL" evidence="6">
    <location>
        <begin position="533"/>
        <end position="576"/>
    </location>
</feature>
<dbReference type="InterPro" id="IPR041577">
    <property type="entry name" value="RT_RNaseH_2"/>
</dbReference>
<dbReference type="InterPro" id="IPR001298">
    <property type="entry name" value="Filamin/ABP280_rpt"/>
</dbReference>
<dbReference type="PROSITE" id="PS50194">
    <property type="entry name" value="FILAMIN_REPEAT"/>
    <property type="match status" value="1"/>
</dbReference>
<dbReference type="Gene3D" id="2.120.10.30">
    <property type="entry name" value="TolB, C-terminal domain"/>
    <property type="match status" value="2"/>
</dbReference>
<feature type="repeat" description="NHL" evidence="6">
    <location>
        <begin position="581"/>
        <end position="624"/>
    </location>
</feature>
<evidence type="ECO:0000256" key="1">
    <source>
        <dbReference type="ARBA" id="ARBA00022723"/>
    </source>
</evidence>
<dbReference type="InterPro" id="IPR043128">
    <property type="entry name" value="Rev_trsase/Diguanyl_cyclase"/>
</dbReference>
<keyword evidence="4" id="KW-0862">Zinc</keyword>
<evidence type="ECO:0000256" key="5">
    <source>
        <dbReference type="PROSITE-ProRule" id="PRU00087"/>
    </source>
</evidence>
<dbReference type="SMART" id="SM00557">
    <property type="entry name" value="IG_FLMN"/>
    <property type="match status" value="1"/>
</dbReference>
<dbReference type="Proteomes" id="UP000225706">
    <property type="component" value="Unassembled WGS sequence"/>
</dbReference>
<reference evidence="9" key="1">
    <citation type="journal article" date="2017" name="bioRxiv">
        <title>Comparative analysis of the genomes of Stylophora pistillata and Acropora digitifera provides evidence for extensive differences between species of corals.</title>
        <authorList>
            <person name="Voolstra C.R."/>
            <person name="Li Y."/>
            <person name="Liew Y.J."/>
            <person name="Baumgarten S."/>
            <person name="Zoccola D."/>
            <person name="Flot J.-F."/>
            <person name="Tambutte S."/>
            <person name="Allemand D."/>
            <person name="Aranda M."/>
        </authorList>
    </citation>
    <scope>NUCLEOTIDE SEQUENCE [LARGE SCALE GENOMIC DNA]</scope>
</reference>
<evidence type="ECO:0000256" key="6">
    <source>
        <dbReference type="PROSITE-ProRule" id="PRU00504"/>
    </source>
</evidence>
<dbReference type="CDD" id="cd05819">
    <property type="entry name" value="NHL"/>
    <property type="match status" value="1"/>
</dbReference>
<feature type="repeat" description="NHL" evidence="6">
    <location>
        <begin position="672"/>
        <end position="715"/>
    </location>
</feature>
<dbReference type="Pfam" id="PF17170">
    <property type="entry name" value="DUF5128"/>
    <property type="match status" value="1"/>
</dbReference>
<name>A0A2B4RXC4_STYPI</name>
<dbReference type="InterPro" id="IPR043502">
    <property type="entry name" value="DNA/RNA_pol_sf"/>
</dbReference>
<dbReference type="SUPFAM" id="SSF101898">
    <property type="entry name" value="NHL repeat"/>
    <property type="match status" value="1"/>
</dbReference>
<dbReference type="EMBL" id="LSMT01000298">
    <property type="protein sequence ID" value="PFX20905.1"/>
    <property type="molecule type" value="Genomic_DNA"/>
</dbReference>
<dbReference type="Gene3D" id="3.30.70.270">
    <property type="match status" value="1"/>
</dbReference>